<protein>
    <submittedName>
        <fullName evidence="1">Uncharacterized protein</fullName>
    </submittedName>
</protein>
<name>A0A0E2EIJ2_TREDN</name>
<comment type="caution">
    <text evidence="1">The sequence shown here is derived from an EMBL/GenBank/DDBJ whole genome shotgun (WGS) entry which is preliminary data.</text>
</comment>
<proteinExistence type="predicted"/>
<dbReference type="RefSeq" id="WP_002683947.1">
    <property type="nucleotide sequence ID" value="NZ_CM001795.1"/>
</dbReference>
<dbReference type="EMBL" id="AGDV01000009">
    <property type="protein sequence ID" value="EMB34273.1"/>
    <property type="molecule type" value="Genomic_DNA"/>
</dbReference>
<dbReference type="PATRIC" id="fig|999432.5.peg.1063"/>
<dbReference type="AlphaFoldDB" id="A0A0E2EIJ2"/>
<gene>
    <name evidence="1" type="ORF">HMPREF9726_01022</name>
</gene>
<reference evidence="1" key="1">
    <citation type="submission" date="2012-01" db="EMBL/GenBank/DDBJ databases">
        <title>The Genome Sequence of Treponema denticola H-22.</title>
        <authorList>
            <consortium name="The Broad Institute Genome Sequencing Platform"/>
            <person name="Earl A."/>
            <person name="Ward D."/>
            <person name="Feldgarden M."/>
            <person name="Gevers D."/>
            <person name="Blanton J.M."/>
            <person name="Fenno C.J."/>
            <person name="Baranova O.V."/>
            <person name="Mathney J."/>
            <person name="Dewhirst F.E."/>
            <person name="Izard J."/>
            <person name="Young S.K."/>
            <person name="Zeng Q."/>
            <person name="Gargeya S."/>
            <person name="Fitzgerald M."/>
            <person name="Haas B."/>
            <person name="Abouelleil A."/>
            <person name="Alvarado L."/>
            <person name="Arachchi H.M."/>
            <person name="Berlin A."/>
            <person name="Chapman S.B."/>
            <person name="Gearin G."/>
            <person name="Goldberg J."/>
            <person name="Griggs A."/>
            <person name="Gujja S."/>
            <person name="Hansen M."/>
            <person name="Heiman D."/>
            <person name="Howarth C."/>
            <person name="Larimer J."/>
            <person name="Lui A."/>
            <person name="MacDonald P.J.P."/>
            <person name="McCowen C."/>
            <person name="Montmayeur A."/>
            <person name="Murphy C."/>
            <person name="Neiman D."/>
            <person name="Pearson M."/>
            <person name="Priest M."/>
            <person name="Roberts A."/>
            <person name="Saif S."/>
            <person name="Shea T."/>
            <person name="Sisk P."/>
            <person name="Stolte C."/>
            <person name="Sykes S."/>
            <person name="Wortman J."/>
            <person name="Nusbaum C."/>
            <person name="Birren B."/>
        </authorList>
    </citation>
    <scope>NUCLEOTIDE SEQUENCE [LARGE SCALE GENOMIC DNA]</scope>
    <source>
        <strain evidence="1">H-22</strain>
    </source>
</reference>
<dbReference type="HOGENOM" id="CLU_952967_0_0_12"/>
<dbReference type="Proteomes" id="UP000011705">
    <property type="component" value="Chromosome"/>
</dbReference>
<organism evidence="1">
    <name type="scientific">Treponema denticola H-22</name>
    <dbReference type="NCBI Taxonomy" id="999432"/>
    <lineage>
        <taxon>Bacteria</taxon>
        <taxon>Pseudomonadati</taxon>
        <taxon>Spirochaetota</taxon>
        <taxon>Spirochaetia</taxon>
        <taxon>Spirochaetales</taxon>
        <taxon>Treponemataceae</taxon>
        <taxon>Treponema</taxon>
    </lineage>
</organism>
<accession>A0A0E2EIJ2</accession>
<evidence type="ECO:0000313" key="1">
    <source>
        <dbReference type="EMBL" id="EMB34273.1"/>
    </source>
</evidence>
<sequence>MCMDAGVKRPLFYLLQICYNDVEKKVNFDIKPKKASKYEDCIRRCIQCQIGASNAQINPTFIYKDYRNNIPSNLLQHLDETLEKTLNTTNRENKKIKLGFSTSEDAVSWIFIKYFLVNDKLPVLQKILNLEDEISEILMWGVPQINRNSGCTEKLKHICDSLGEDKKYYTEPDIIIITKSESVFVEVKVKSGNDKQAADNRNYDKYLLDKFYTDIEAVKKSSYYELIRNWTIGNIFAENNFKLINLAPQKLFSNENQDSDFKLFINSLKDSRNFIQLSWEAVFKNLKESDIEEYFYNELEKRIF</sequence>